<evidence type="ECO:0000313" key="2">
    <source>
        <dbReference type="Proteomes" id="UP000300142"/>
    </source>
</evidence>
<sequence length="85" mass="9277">MSELPEEYPMLHIYTSKGARQPVIIKGNTEGLCTLVNALISAIAHPQSSGVTEAFNSDAEAYEVVVHLVTTHNELYPVPEQNSQP</sequence>
<proteinExistence type="predicted"/>
<organism evidence="1 2">
    <name type="scientific">Sphaerospermopsis reniformis</name>
    <dbReference type="NCBI Taxonomy" id="531300"/>
    <lineage>
        <taxon>Bacteria</taxon>
        <taxon>Bacillati</taxon>
        <taxon>Cyanobacteriota</taxon>
        <taxon>Cyanophyceae</taxon>
        <taxon>Nostocales</taxon>
        <taxon>Aphanizomenonaceae</taxon>
        <taxon>Sphaerospermopsis</taxon>
    </lineage>
</organism>
<dbReference type="RefSeq" id="WP_137668724.1">
    <property type="nucleotide sequence ID" value="NZ_BJCE01000197.1"/>
</dbReference>
<gene>
    <name evidence="1" type="ORF">SR1949_41340</name>
</gene>
<dbReference type="EMBL" id="BJCE01000197">
    <property type="protein sequence ID" value="GCL39013.1"/>
    <property type="molecule type" value="Genomic_DNA"/>
</dbReference>
<dbReference type="Proteomes" id="UP000300142">
    <property type="component" value="Unassembled WGS sequence"/>
</dbReference>
<evidence type="ECO:0000313" key="1">
    <source>
        <dbReference type="EMBL" id="GCL39013.1"/>
    </source>
</evidence>
<protein>
    <submittedName>
        <fullName evidence="1">Uncharacterized protein</fullName>
    </submittedName>
</protein>
<reference evidence="2" key="1">
    <citation type="submission" date="2019-02" db="EMBL/GenBank/DDBJ databases">
        <title>Draft genome sequence of Sphaerospermopsis reniformis NIES-1949.</title>
        <authorList>
            <person name="Yamaguchi H."/>
            <person name="Suzuki S."/>
            <person name="Kawachi M."/>
        </authorList>
    </citation>
    <scope>NUCLEOTIDE SEQUENCE [LARGE SCALE GENOMIC DNA]</scope>
    <source>
        <strain evidence="2">NIES-1949</strain>
    </source>
</reference>
<keyword evidence="2" id="KW-1185">Reference proteome</keyword>
<dbReference type="AlphaFoldDB" id="A0A480A5T4"/>
<name>A0A480A5T4_9CYAN</name>
<accession>A0A480A5T4</accession>
<comment type="caution">
    <text evidence="1">The sequence shown here is derived from an EMBL/GenBank/DDBJ whole genome shotgun (WGS) entry which is preliminary data.</text>
</comment>